<evidence type="ECO:0000256" key="2">
    <source>
        <dbReference type="ARBA" id="ARBA00007261"/>
    </source>
</evidence>
<evidence type="ECO:0000256" key="6">
    <source>
        <dbReference type="ARBA" id="ARBA00022833"/>
    </source>
</evidence>
<keyword evidence="5" id="KW-0378">Hydrolase</keyword>
<evidence type="ECO:0000313" key="13">
    <source>
        <dbReference type="EMBL" id="AFG38617.1"/>
    </source>
</evidence>
<evidence type="ECO:0000256" key="4">
    <source>
        <dbReference type="ARBA" id="ARBA00022723"/>
    </source>
</evidence>
<feature type="signal peptide" evidence="10">
    <location>
        <begin position="1"/>
        <end position="23"/>
    </location>
</feature>
<evidence type="ECO:0000256" key="1">
    <source>
        <dbReference type="ARBA" id="ARBA00001947"/>
    </source>
</evidence>
<dbReference type="EMBL" id="CP003282">
    <property type="protein sequence ID" value="AFG38617.1"/>
    <property type="molecule type" value="Genomic_DNA"/>
</dbReference>
<evidence type="ECO:0000313" key="14">
    <source>
        <dbReference type="Proteomes" id="UP000007383"/>
    </source>
</evidence>
<feature type="domain" description="Peptidase M16 N-terminal" evidence="11">
    <location>
        <begin position="73"/>
        <end position="190"/>
    </location>
</feature>
<keyword evidence="14" id="KW-1185">Reference proteome</keyword>
<feature type="chain" id="PRO_5003623091" evidence="10">
    <location>
        <begin position="24"/>
        <end position="958"/>
    </location>
</feature>
<name>H9UM74_SPIAZ</name>
<dbReference type="GO" id="GO:0006508">
    <property type="term" value="P:proteolysis"/>
    <property type="evidence" value="ECO:0007669"/>
    <property type="project" value="UniProtKB-KW"/>
</dbReference>
<dbReference type="InterPro" id="IPR001431">
    <property type="entry name" value="Pept_M16_Zn_BS"/>
</dbReference>
<keyword evidence="6" id="KW-0862">Zinc</keyword>
<comment type="similarity">
    <text evidence="2 8">Belongs to the peptidase M16 family.</text>
</comment>
<dbReference type="HOGENOM" id="CLU_008156_0_0_12"/>
<dbReference type="SUPFAM" id="SSF63411">
    <property type="entry name" value="LuxS/MPP-like metallohydrolase"/>
    <property type="match status" value="4"/>
</dbReference>
<keyword evidence="3" id="KW-0645">Protease</keyword>
<evidence type="ECO:0000259" key="11">
    <source>
        <dbReference type="Pfam" id="PF00675"/>
    </source>
</evidence>
<dbReference type="InterPro" id="IPR011765">
    <property type="entry name" value="Pept_M16_N"/>
</dbReference>
<dbReference type="InterPro" id="IPR011249">
    <property type="entry name" value="Metalloenz_LuxS/M16"/>
</dbReference>
<dbReference type="Gene3D" id="3.30.830.10">
    <property type="entry name" value="Metalloenzyme, LuxS/M16 peptidase-like"/>
    <property type="match status" value="4"/>
</dbReference>
<keyword evidence="4" id="KW-0479">Metal-binding</keyword>
<keyword evidence="10" id="KW-0732">Signal</keyword>
<evidence type="ECO:0000259" key="12">
    <source>
        <dbReference type="Pfam" id="PF05193"/>
    </source>
</evidence>
<dbReference type="RefSeq" id="WP_014456599.1">
    <property type="nucleotide sequence ID" value="NC_017098.1"/>
</dbReference>
<evidence type="ECO:0000256" key="7">
    <source>
        <dbReference type="ARBA" id="ARBA00023049"/>
    </source>
</evidence>
<dbReference type="PANTHER" id="PTHR43690:SF34">
    <property type="entry name" value="ZINC PROTEASE PQQL-LIKE"/>
    <property type="match status" value="1"/>
</dbReference>
<feature type="domain" description="Peptidase M16 C-terminal" evidence="12">
    <location>
        <begin position="714"/>
        <end position="883"/>
    </location>
</feature>
<comment type="cofactor">
    <cofactor evidence="1">
        <name>Zn(2+)</name>
        <dbReference type="ChEBI" id="CHEBI:29105"/>
    </cofactor>
</comment>
<evidence type="ECO:0000256" key="10">
    <source>
        <dbReference type="SAM" id="SignalP"/>
    </source>
</evidence>
<sequence length="958" mass="108315">MTRRPILTLLLTLAVLTLIPAGAAARGRQEQPAEPTEVFPTETESRGETLPTDPQLTIGRLDNGLTYYIRRNPEPENRVFLRLVVNAGSILETESELGLAHFVEHAAFLGTKDFTHDQIVAYLESLGMRFGPDVNAYTGFDETVYMLQIPADDPEKIERGVHILQQWAHAVSFDPQRVETERGVILEEWRVGRGAEQRLRDLQFPILFRDSRYAERLPIGEPEVFMQASPEDLRAFYERWYRPDLMSVIAVGDFDPARMEELLQSYFADIPPHEEPQERPLYPISQHDETLFAPFSDPEAGHSRVTVYTKHPPRQLQTENDYLETLRHRLFAVIMNERFADISRSADAPFLAAGAAQGNLVRTASGTMLQAVTEEDRIAEGFEAILVEAVRARSHGFSESELERARQRLLRSMQTAYNERNTTPSGQYAAEYTRHFLENEAVPGIAYEWELTRRLLPAITVEEINTVADSYLSPENRVVTVSAAETENLQMPDESLLSAILGDVLDRDIPPLESAEYLDQLISDLPTPGTIRSQEHHQDVEVTEWTLDNGVTVLLRPTDFRSDEVRLHAFQRGGLSLAEDQDYHAALLAAPLAEQSGVAHLNRTQLDQLLSGQRVSLSPFIHDYSHGFTGSSSSADIETLLQLVHAYAVSPRFDRDSYNFLMRQLRASLDRRRDQPDAVFADRLQELTAAGDIRRLPLQTDDLVKADYDSAVSQYLKRFSDLSGLTVILVGNLDLEELEPLITQYLATLPVGGELQEAVPRSGSLPRGRIQDQLRFGQEDSSRAALVFTGEFSAAPEIDYARAALADALRIHLREVIREGEGGTYGVQVSSGSEKFPFGRYRYTIGFNTDPQRVEHLTQRVHDEIQLIREDGPATDIVQRVQETHRRDHESNLRSNGWWLSRLGSARFHNEPLRSILERPDYIESLSAETIQQAARQLLATDEYIQLIMYPRADTQPE</sequence>
<organism evidence="13 14">
    <name type="scientific">Spirochaeta africana (strain ATCC 700263 / DSM 8902 / Z-7692)</name>
    <dbReference type="NCBI Taxonomy" id="889378"/>
    <lineage>
        <taxon>Bacteria</taxon>
        <taxon>Pseudomonadati</taxon>
        <taxon>Spirochaetota</taxon>
        <taxon>Spirochaetia</taxon>
        <taxon>Spirochaetales</taxon>
        <taxon>Spirochaetaceae</taxon>
        <taxon>Spirochaeta</taxon>
    </lineage>
</organism>
<dbReference type="GO" id="GO:0046872">
    <property type="term" value="F:metal ion binding"/>
    <property type="evidence" value="ECO:0007669"/>
    <property type="project" value="UniProtKB-KW"/>
</dbReference>
<keyword evidence="7" id="KW-0482">Metalloprotease</keyword>
<dbReference type="GO" id="GO:0004222">
    <property type="term" value="F:metalloendopeptidase activity"/>
    <property type="evidence" value="ECO:0007669"/>
    <property type="project" value="InterPro"/>
</dbReference>
<dbReference type="PATRIC" id="fig|889378.3.peg.2563"/>
<dbReference type="Proteomes" id="UP000007383">
    <property type="component" value="Chromosome"/>
</dbReference>
<proteinExistence type="inferred from homology"/>
<dbReference type="STRING" id="889378.Spiaf_2587"/>
<feature type="region of interest" description="Disordered" evidence="9">
    <location>
        <begin position="24"/>
        <end position="53"/>
    </location>
</feature>
<dbReference type="Pfam" id="PF05193">
    <property type="entry name" value="Peptidase_M16_C"/>
    <property type="match status" value="2"/>
</dbReference>
<protein>
    <submittedName>
        <fullName evidence="13">Putative Zn-dependent peptidase</fullName>
    </submittedName>
</protein>
<dbReference type="InterPro" id="IPR007863">
    <property type="entry name" value="Peptidase_M16_C"/>
</dbReference>
<feature type="domain" description="Peptidase M16 C-terminal" evidence="12">
    <location>
        <begin position="229"/>
        <end position="409"/>
    </location>
</feature>
<reference evidence="14" key="1">
    <citation type="journal article" date="2013" name="Stand. Genomic Sci.">
        <title>Complete genome sequence of the halophilic bacterium Spirochaeta africana type strain (Z-7692(T)) from the alkaline Lake Magadi in the East African Rift.</title>
        <authorList>
            <person name="Liolos K."/>
            <person name="Abt B."/>
            <person name="Scheuner C."/>
            <person name="Teshima H."/>
            <person name="Held B."/>
            <person name="Lapidus A."/>
            <person name="Nolan M."/>
            <person name="Lucas S."/>
            <person name="Deshpande S."/>
            <person name="Cheng J.F."/>
            <person name="Tapia R."/>
            <person name="Goodwin L.A."/>
            <person name="Pitluck S."/>
            <person name="Pagani I."/>
            <person name="Ivanova N."/>
            <person name="Mavromatis K."/>
            <person name="Mikhailova N."/>
            <person name="Huntemann M."/>
            <person name="Pati A."/>
            <person name="Chen A."/>
            <person name="Palaniappan K."/>
            <person name="Land M."/>
            <person name="Rohde M."/>
            <person name="Tindall B.J."/>
            <person name="Detter J.C."/>
            <person name="Goker M."/>
            <person name="Bristow J."/>
            <person name="Eisen J.A."/>
            <person name="Markowitz V."/>
            <person name="Hugenholtz P."/>
            <person name="Woyke T."/>
            <person name="Klenk H.P."/>
            <person name="Kyrpides N.C."/>
        </authorList>
    </citation>
    <scope>NUCLEOTIDE SEQUENCE</scope>
    <source>
        <strain evidence="14">ATCC 700263 / DSM 8902 / Z-7692</strain>
    </source>
</reference>
<evidence type="ECO:0000256" key="3">
    <source>
        <dbReference type="ARBA" id="ARBA00022670"/>
    </source>
</evidence>
<dbReference type="PROSITE" id="PS00143">
    <property type="entry name" value="INSULINASE"/>
    <property type="match status" value="1"/>
</dbReference>
<evidence type="ECO:0000256" key="8">
    <source>
        <dbReference type="RuleBase" id="RU004447"/>
    </source>
</evidence>
<evidence type="ECO:0000256" key="5">
    <source>
        <dbReference type="ARBA" id="ARBA00022801"/>
    </source>
</evidence>
<accession>H9UM74</accession>
<dbReference type="InterPro" id="IPR050626">
    <property type="entry name" value="Peptidase_M16"/>
</dbReference>
<dbReference type="PANTHER" id="PTHR43690">
    <property type="entry name" value="NARDILYSIN"/>
    <property type="match status" value="1"/>
</dbReference>
<dbReference type="AlphaFoldDB" id="H9UM74"/>
<dbReference type="eggNOG" id="COG0612">
    <property type="taxonomic scope" value="Bacteria"/>
</dbReference>
<dbReference type="KEGG" id="sfc:Spiaf_2587"/>
<evidence type="ECO:0000256" key="9">
    <source>
        <dbReference type="SAM" id="MobiDB-lite"/>
    </source>
</evidence>
<dbReference type="Pfam" id="PF00675">
    <property type="entry name" value="Peptidase_M16"/>
    <property type="match status" value="1"/>
</dbReference>
<gene>
    <name evidence="13" type="ordered locus">Spiaf_2587</name>
</gene>